<dbReference type="InterPro" id="IPR036621">
    <property type="entry name" value="Anticodon-bd_dom_sf"/>
</dbReference>
<dbReference type="Pfam" id="PF13393">
    <property type="entry name" value="tRNA-synt_His"/>
    <property type="match status" value="1"/>
</dbReference>
<keyword evidence="13" id="KW-1185">Reference proteome</keyword>
<evidence type="ECO:0000256" key="6">
    <source>
        <dbReference type="ARBA" id="ARBA00022840"/>
    </source>
</evidence>
<comment type="catalytic activity">
    <reaction evidence="9 10">
        <text>tRNA(His) + L-histidine + ATP = L-histidyl-tRNA(His) + AMP + diphosphate + H(+)</text>
        <dbReference type="Rhea" id="RHEA:17313"/>
        <dbReference type="Rhea" id="RHEA-COMP:9665"/>
        <dbReference type="Rhea" id="RHEA-COMP:9689"/>
        <dbReference type="ChEBI" id="CHEBI:15378"/>
        <dbReference type="ChEBI" id="CHEBI:30616"/>
        <dbReference type="ChEBI" id="CHEBI:33019"/>
        <dbReference type="ChEBI" id="CHEBI:57595"/>
        <dbReference type="ChEBI" id="CHEBI:78442"/>
        <dbReference type="ChEBI" id="CHEBI:78527"/>
        <dbReference type="ChEBI" id="CHEBI:456215"/>
        <dbReference type="EC" id="6.1.1.21"/>
    </reaction>
</comment>
<dbReference type="NCBIfam" id="TIGR00442">
    <property type="entry name" value="hisS"/>
    <property type="match status" value="1"/>
</dbReference>
<keyword evidence="6 10" id="KW-0067">ATP-binding</keyword>
<evidence type="ECO:0000256" key="4">
    <source>
        <dbReference type="ARBA" id="ARBA00022598"/>
    </source>
</evidence>
<dbReference type="PANTHER" id="PTHR43707">
    <property type="entry name" value="HISTIDYL-TRNA SYNTHETASE"/>
    <property type="match status" value="1"/>
</dbReference>
<dbReference type="InterPro" id="IPR004154">
    <property type="entry name" value="Anticodon-bd"/>
</dbReference>
<evidence type="ECO:0000256" key="7">
    <source>
        <dbReference type="ARBA" id="ARBA00022917"/>
    </source>
</evidence>
<dbReference type="PANTHER" id="PTHR43707:SF1">
    <property type="entry name" value="HISTIDINE--TRNA LIGASE, MITOCHONDRIAL-RELATED"/>
    <property type="match status" value="1"/>
</dbReference>
<evidence type="ECO:0000313" key="13">
    <source>
        <dbReference type="Proteomes" id="UP001243009"/>
    </source>
</evidence>
<keyword evidence="4 10" id="KW-0436">Ligase</keyword>
<dbReference type="EMBL" id="JAUTWS010000020">
    <property type="protein sequence ID" value="MDO9710733.1"/>
    <property type="molecule type" value="Genomic_DNA"/>
</dbReference>
<accession>A0ABT9E3L4</accession>
<dbReference type="GO" id="GO:0004821">
    <property type="term" value="F:histidine-tRNA ligase activity"/>
    <property type="evidence" value="ECO:0007669"/>
    <property type="project" value="UniProtKB-EC"/>
</dbReference>
<evidence type="ECO:0000256" key="1">
    <source>
        <dbReference type="ARBA" id="ARBA00008226"/>
    </source>
</evidence>
<evidence type="ECO:0000256" key="9">
    <source>
        <dbReference type="ARBA" id="ARBA00047639"/>
    </source>
</evidence>
<dbReference type="HAMAP" id="MF_00127">
    <property type="entry name" value="His_tRNA_synth"/>
    <property type="match status" value="1"/>
</dbReference>
<organism evidence="12 13">
    <name type="scientific">Paracraurococcus lichenis</name>
    <dbReference type="NCBI Taxonomy" id="3064888"/>
    <lineage>
        <taxon>Bacteria</taxon>
        <taxon>Pseudomonadati</taxon>
        <taxon>Pseudomonadota</taxon>
        <taxon>Alphaproteobacteria</taxon>
        <taxon>Acetobacterales</taxon>
        <taxon>Roseomonadaceae</taxon>
        <taxon>Paracraurococcus</taxon>
    </lineage>
</organism>
<comment type="similarity">
    <text evidence="1 10">Belongs to the class-II aminoacyl-tRNA synthetase family.</text>
</comment>
<keyword evidence="8 10" id="KW-0030">Aminoacyl-tRNA synthetase</keyword>
<reference evidence="12 13" key="1">
    <citation type="submission" date="2023-08" db="EMBL/GenBank/DDBJ databases">
        <title>The draft genome sequence of Paracraurococcus sp. LOR1-02.</title>
        <authorList>
            <person name="Kingkaew E."/>
            <person name="Tanasupawat S."/>
        </authorList>
    </citation>
    <scope>NUCLEOTIDE SEQUENCE [LARGE SCALE GENOMIC DNA]</scope>
    <source>
        <strain evidence="12 13">LOR1-02</strain>
    </source>
</reference>
<feature type="domain" description="Aminoacyl-transfer RNA synthetases class-II family profile" evidence="11">
    <location>
        <begin position="10"/>
        <end position="335"/>
    </location>
</feature>
<dbReference type="InterPro" id="IPR045864">
    <property type="entry name" value="aa-tRNA-synth_II/BPL/LPL"/>
</dbReference>
<evidence type="ECO:0000259" key="11">
    <source>
        <dbReference type="PROSITE" id="PS50862"/>
    </source>
</evidence>
<comment type="subcellular location">
    <subcellularLocation>
        <location evidence="10">Cytoplasm</location>
    </subcellularLocation>
</comment>
<comment type="caution">
    <text evidence="12">The sequence shown here is derived from an EMBL/GenBank/DDBJ whole genome shotgun (WGS) entry which is preliminary data.</text>
</comment>
<keyword evidence="3 10" id="KW-0963">Cytoplasm</keyword>
<protein>
    <recommendedName>
        <fullName evidence="10">Histidine--tRNA ligase</fullName>
        <ecNumber evidence="10">6.1.1.21</ecNumber>
    </recommendedName>
    <alternativeName>
        <fullName evidence="10">Histidyl-tRNA synthetase</fullName>
        <shortName evidence="10">HisRS</shortName>
    </alternativeName>
</protein>
<dbReference type="InterPro" id="IPR004516">
    <property type="entry name" value="HisRS/HisZ"/>
</dbReference>
<evidence type="ECO:0000256" key="5">
    <source>
        <dbReference type="ARBA" id="ARBA00022741"/>
    </source>
</evidence>
<dbReference type="PROSITE" id="PS50862">
    <property type="entry name" value="AA_TRNA_LIGASE_II"/>
    <property type="match status" value="1"/>
</dbReference>
<comment type="subunit">
    <text evidence="2 10">Homodimer.</text>
</comment>
<dbReference type="Gene3D" id="3.30.930.10">
    <property type="entry name" value="Bira Bifunctional Protein, Domain 2"/>
    <property type="match status" value="1"/>
</dbReference>
<keyword evidence="5 10" id="KW-0547">Nucleotide-binding</keyword>
<dbReference type="SUPFAM" id="SSF55681">
    <property type="entry name" value="Class II aaRS and biotin synthetases"/>
    <property type="match status" value="1"/>
</dbReference>
<evidence type="ECO:0000256" key="8">
    <source>
        <dbReference type="ARBA" id="ARBA00023146"/>
    </source>
</evidence>
<dbReference type="PIRSF" id="PIRSF001549">
    <property type="entry name" value="His-tRNA_synth"/>
    <property type="match status" value="1"/>
</dbReference>
<dbReference type="CDD" id="cd00773">
    <property type="entry name" value="HisRS-like_core"/>
    <property type="match status" value="1"/>
</dbReference>
<proteinExistence type="inferred from homology"/>
<evidence type="ECO:0000256" key="3">
    <source>
        <dbReference type="ARBA" id="ARBA00022490"/>
    </source>
</evidence>
<dbReference type="EC" id="6.1.1.21" evidence="10"/>
<sequence length="459" mass="49902">MAQAPLQPARGTHDLIGAEFRRHHHVIETARRIATLYGFEEWATPIFEDTRVFSRGLGDTSDVVSKEMYSFEDRGGESITLRPENTAGVCRALVTNGLTQSSLPRKVFYAGPMFRYERPQKGRYRQFHQIGIEVLGAAEPLADAEVIGCGWHIQQELGIDEGTVLEINTLGDAASRDAYRAALIAYFTEHKDALSEDSRARLEKNPLRIVDSKDPKDKALVAAAPTIHDHLTKEAAGFYAAVKRHLEAFGVPFRENPRIVRGLDYYSHTAFEFVTDRLGAQGTVMGGGRYNGLVEEMGGPPTPSVGWAAGVERLSLLLEAADLTPPAPRPVAVIPVGDKAEAAAIGVLQSLREAGVVAEIAYKGNTKRRMERANKVNAGAAVILGEEELAEGMAVVKNLDAGSQERVELPDLLRALAETGVVESAAHAMLNTILEEELGGALEDEDLDIDDDLDETDGR</sequence>
<dbReference type="SUPFAM" id="SSF52954">
    <property type="entry name" value="Class II aaRS ABD-related"/>
    <property type="match status" value="1"/>
</dbReference>
<dbReference type="Gene3D" id="3.40.50.800">
    <property type="entry name" value="Anticodon-binding domain"/>
    <property type="match status" value="1"/>
</dbReference>
<dbReference type="Proteomes" id="UP001243009">
    <property type="component" value="Unassembled WGS sequence"/>
</dbReference>
<gene>
    <name evidence="10 12" type="primary">hisS</name>
    <name evidence="12" type="ORF">Q7A36_20450</name>
</gene>
<evidence type="ECO:0000256" key="10">
    <source>
        <dbReference type="HAMAP-Rule" id="MF_00127"/>
    </source>
</evidence>
<dbReference type="InterPro" id="IPR041715">
    <property type="entry name" value="HisRS-like_core"/>
</dbReference>
<keyword evidence="7 10" id="KW-0648">Protein biosynthesis</keyword>
<dbReference type="InterPro" id="IPR015807">
    <property type="entry name" value="His-tRNA-ligase"/>
</dbReference>
<evidence type="ECO:0000256" key="2">
    <source>
        <dbReference type="ARBA" id="ARBA00011738"/>
    </source>
</evidence>
<dbReference type="RefSeq" id="WP_305105593.1">
    <property type="nucleotide sequence ID" value="NZ_JAUTWS010000020.1"/>
</dbReference>
<dbReference type="Pfam" id="PF03129">
    <property type="entry name" value="HGTP_anticodon"/>
    <property type="match status" value="1"/>
</dbReference>
<evidence type="ECO:0000313" key="12">
    <source>
        <dbReference type="EMBL" id="MDO9710733.1"/>
    </source>
</evidence>
<name>A0ABT9E3L4_9PROT</name>
<dbReference type="InterPro" id="IPR006195">
    <property type="entry name" value="aa-tRNA-synth_II"/>
</dbReference>